<proteinExistence type="predicted"/>
<keyword evidence="2" id="KW-0812">Transmembrane</keyword>
<evidence type="ECO:0000259" key="3">
    <source>
        <dbReference type="Pfam" id="PF09851"/>
    </source>
</evidence>
<accession>A0A7W4YL14</accession>
<keyword evidence="2" id="KW-0472">Membrane</keyword>
<feature type="transmembrane region" description="Helical" evidence="2">
    <location>
        <begin position="40"/>
        <end position="63"/>
    </location>
</feature>
<keyword evidence="5" id="KW-1185">Reference proteome</keyword>
<dbReference type="AlphaFoldDB" id="A0A7W4YL14"/>
<dbReference type="Pfam" id="PF09851">
    <property type="entry name" value="SHOCT"/>
    <property type="match status" value="1"/>
</dbReference>
<evidence type="ECO:0000256" key="1">
    <source>
        <dbReference type="SAM" id="MobiDB-lite"/>
    </source>
</evidence>
<sequence length="128" mass="14815">MNNFWDVLWLIFWSFAFVAYLFVLFGILADLFRDQSLNGWWKALWIIFLVFLPWLTALVYLIARGRGMAERNAQRRQTVPEDDDYGLHPVASSSPSSDIAQAKELLDRGVISRNEFDALKAKALGQRF</sequence>
<feature type="transmembrane region" description="Helical" evidence="2">
    <location>
        <begin position="7"/>
        <end position="28"/>
    </location>
</feature>
<keyword evidence="2" id="KW-1133">Transmembrane helix</keyword>
<name>A0A7W4YL14_LEIAQ</name>
<feature type="region of interest" description="Disordered" evidence="1">
    <location>
        <begin position="76"/>
        <end position="98"/>
    </location>
</feature>
<dbReference type="RefSeq" id="WP_021758509.1">
    <property type="nucleotide sequence ID" value="NZ_JACHVP010000003.1"/>
</dbReference>
<reference evidence="4 5" key="1">
    <citation type="submission" date="2020-08" db="EMBL/GenBank/DDBJ databases">
        <title>Sequencing the genomes of 1000 actinobacteria strains.</title>
        <authorList>
            <person name="Klenk H.-P."/>
        </authorList>
    </citation>
    <scope>NUCLEOTIDE SEQUENCE [LARGE SCALE GENOMIC DNA]</scope>
    <source>
        <strain evidence="4 5">DSM 20146</strain>
    </source>
</reference>
<dbReference type="InterPro" id="IPR018649">
    <property type="entry name" value="SHOCT"/>
</dbReference>
<evidence type="ECO:0000256" key="2">
    <source>
        <dbReference type="SAM" id="Phobius"/>
    </source>
</evidence>
<comment type="caution">
    <text evidence="4">The sequence shown here is derived from an EMBL/GenBank/DDBJ whole genome shotgun (WGS) entry which is preliminary data.</text>
</comment>
<evidence type="ECO:0000313" key="5">
    <source>
        <dbReference type="Proteomes" id="UP000538196"/>
    </source>
</evidence>
<evidence type="ECO:0000313" key="4">
    <source>
        <dbReference type="EMBL" id="MBB2968199.1"/>
    </source>
</evidence>
<feature type="domain" description="SHOCT" evidence="3">
    <location>
        <begin position="99"/>
        <end position="124"/>
    </location>
</feature>
<dbReference type="Proteomes" id="UP000538196">
    <property type="component" value="Unassembled WGS sequence"/>
</dbReference>
<organism evidence="4 5">
    <name type="scientific">Leifsonia aquatica</name>
    <name type="common">Corynebacterium aquaticum</name>
    <dbReference type="NCBI Taxonomy" id="144185"/>
    <lineage>
        <taxon>Bacteria</taxon>
        <taxon>Bacillati</taxon>
        <taxon>Actinomycetota</taxon>
        <taxon>Actinomycetes</taxon>
        <taxon>Micrococcales</taxon>
        <taxon>Microbacteriaceae</taxon>
        <taxon>Leifsonia</taxon>
    </lineage>
</organism>
<gene>
    <name evidence="4" type="ORF">FHX33_002969</name>
</gene>
<dbReference type="EMBL" id="JACHVP010000003">
    <property type="protein sequence ID" value="MBB2968199.1"/>
    <property type="molecule type" value="Genomic_DNA"/>
</dbReference>
<protein>
    <recommendedName>
        <fullName evidence="3">SHOCT domain-containing protein</fullName>
    </recommendedName>
</protein>